<evidence type="ECO:0000313" key="4">
    <source>
        <dbReference type="Proteomes" id="UP000002366"/>
    </source>
</evidence>
<dbReference type="CDD" id="cd00136">
    <property type="entry name" value="PDZ_canonical"/>
    <property type="match status" value="1"/>
</dbReference>
<dbReference type="SMART" id="SM00228">
    <property type="entry name" value="PDZ"/>
    <property type="match status" value="1"/>
</dbReference>
<dbReference type="Proteomes" id="UP000002366">
    <property type="component" value="Chromosome"/>
</dbReference>
<feature type="signal peptide" evidence="1">
    <location>
        <begin position="1"/>
        <end position="24"/>
    </location>
</feature>
<dbReference type="KEGG" id="aco:Amico_0927"/>
<dbReference type="eggNOG" id="COG0265">
    <property type="taxonomic scope" value="Bacteria"/>
</dbReference>
<dbReference type="InterPro" id="IPR001478">
    <property type="entry name" value="PDZ"/>
</dbReference>
<evidence type="ECO:0000256" key="1">
    <source>
        <dbReference type="SAM" id="SignalP"/>
    </source>
</evidence>
<feature type="domain" description="PDZ" evidence="2">
    <location>
        <begin position="139"/>
        <end position="227"/>
    </location>
</feature>
<dbReference type="PROSITE" id="PS50106">
    <property type="entry name" value="PDZ"/>
    <property type="match status" value="1"/>
</dbReference>
<dbReference type="SUPFAM" id="SSF50156">
    <property type="entry name" value="PDZ domain-like"/>
    <property type="match status" value="1"/>
</dbReference>
<dbReference type="Gene3D" id="2.30.42.10">
    <property type="match status" value="1"/>
</dbReference>
<dbReference type="OrthoDB" id="4209at2"/>
<proteinExistence type="predicted"/>
<organism evidence="3 4">
    <name type="scientific">Aminobacterium colombiense (strain DSM 12261 / ALA-1)</name>
    <dbReference type="NCBI Taxonomy" id="572547"/>
    <lineage>
        <taxon>Bacteria</taxon>
        <taxon>Thermotogati</taxon>
        <taxon>Synergistota</taxon>
        <taxon>Synergistia</taxon>
        <taxon>Synergistales</taxon>
        <taxon>Aminobacteriaceae</taxon>
        <taxon>Aminobacterium</taxon>
    </lineage>
</organism>
<evidence type="ECO:0000259" key="2">
    <source>
        <dbReference type="PROSITE" id="PS50106"/>
    </source>
</evidence>
<dbReference type="HOGENOM" id="CLU_1163956_0_0_0"/>
<name>D5EES4_AMICL</name>
<keyword evidence="1" id="KW-0732">Signal</keyword>
<gene>
    <name evidence="3" type="ordered locus">Amico_0927</name>
</gene>
<dbReference type="STRING" id="572547.Amico_0927"/>
<evidence type="ECO:0000313" key="3">
    <source>
        <dbReference type="EMBL" id="ADE57056.1"/>
    </source>
</evidence>
<dbReference type="EMBL" id="CP001997">
    <property type="protein sequence ID" value="ADE57056.1"/>
    <property type="molecule type" value="Genomic_DNA"/>
</dbReference>
<dbReference type="Pfam" id="PF00595">
    <property type="entry name" value="PDZ"/>
    <property type="match status" value="1"/>
</dbReference>
<sequence>MKRILGMLLIILTLLIVMASSSFAAKLYTTTIHETTVEEVQDMILEVMTGKNFTVDEVDKYKIIVAKNFGDGFWVTSQLCKVKFNMLERDGNIKLMVSETELVQGQLARQRSIDHLIPLIKEIRNKIDGTPMDQIASEAVNQLPGSGNERQKALGIILGDKNGEGYILIPKVEPGSLAADEGLLPKDIIIEVNGRSTKEMESSALKSYLANKFAANASIMLFYNRNDTTEMVILKQQM</sequence>
<protein>
    <submittedName>
        <fullName evidence="3">PDZ/DHR/GLGF domain protein</fullName>
    </submittedName>
</protein>
<dbReference type="RefSeq" id="WP_013048319.1">
    <property type="nucleotide sequence ID" value="NC_014011.1"/>
</dbReference>
<reference evidence="3 4" key="1">
    <citation type="journal article" date="2010" name="Stand. Genomic Sci.">
        <title>Complete genome sequence of Aminobacterium colombiense type strain (ALA-1).</title>
        <authorList>
            <person name="Chertkov O."/>
            <person name="Sikorski J."/>
            <person name="Brambilla E."/>
            <person name="Lapidus A."/>
            <person name="Copeland A."/>
            <person name="Glavina Del Rio T."/>
            <person name="Nolan M."/>
            <person name="Lucas S."/>
            <person name="Tice H."/>
            <person name="Cheng J.F."/>
            <person name="Han C."/>
            <person name="Detter J.C."/>
            <person name="Bruce D."/>
            <person name="Tapia R."/>
            <person name="Goodwin L."/>
            <person name="Pitluck S."/>
            <person name="Liolios K."/>
            <person name="Ivanova N."/>
            <person name="Mavromatis K."/>
            <person name="Ovchinnikova G."/>
            <person name="Pati A."/>
            <person name="Chen A."/>
            <person name="Palaniappan K."/>
            <person name="Land M."/>
            <person name="Hauser L."/>
            <person name="Chang Y.J."/>
            <person name="Jeffries C.D."/>
            <person name="Spring S."/>
            <person name="Rohde M."/>
            <person name="Goker M."/>
            <person name="Bristow J."/>
            <person name="Eisen J.A."/>
            <person name="Markowitz V."/>
            <person name="Hugenholtz P."/>
            <person name="Kyrpides N.C."/>
            <person name="Klenk H.P."/>
        </authorList>
    </citation>
    <scope>NUCLEOTIDE SEQUENCE [LARGE SCALE GENOMIC DNA]</scope>
    <source>
        <strain evidence="4">DSM 12261 / ALA-1</strain>
    </source>
</reference>
<dbReference type="InterPro" id="IPR036034">
    <property type="entry name" value="PDZ_sf"/>
</dbReference>
<dbReference type="AlphaFoldDB" id="D5EES4"/>
<feature type="chain" id="PRO_5003071468" evidence="1">
    <location>
        <begin position="25"/>
        <end position="238"/>
    </location>
</feature>
<keyword evidence="4" id="KW-1185">Reference proteome</keyword>
<accession>D5EES4</accession>